<proteinExistence type="predicted"/>
<feature type="compositionally biased region" description="Basic residues" evidence="1">
    <location>
        <begin position="747"/>
        <end position="758"/>
    </location>
</feature>
<feature type="compositionally biased region" description="Polar residues" evidence="1">
    <location>
        <begin position="439"/>
        <end position="453"/>
    </location>
</feature>
<sequence length="758" mass="86307">MLLAETAFMVKMEQIWVLVCGVLANPLGAAASDQDGATNQIQSACYVETNSDPSGSDSDNTETKTEAKVMIGENQSAKADEELYIQSHLKHMPREIPIQSHGAPGPPSTATFKDTGMLYSTPTLEQDQLLSNIEYEKPSHLPKQPWMRSATPIDDRLLTDLKTEMKMEYSDKNQNKEEIHIGFKEETKQTPAWPKEDLQDFIRQAVRDAFASGKPDNVTFFDAAIVYDKIDYDRADDMRLEMKRIIQDELQEELHIELFDSENFSQSMVLVVEDVVNRAFVILVYLSRNTDYSPNLHLFVEEAVGLTRLAIVPPGSFSDRQYLLKPVHTEPPERRNYKTPVGLVTMNGIDWYDKYSKFTRHKIVEMMKSAIEKRKRRSRKYGSAGQIAAHPKQAAIDDIRTGQSAFTQRLHQTQSADSCYLQVTNTSNLVNCQHAPYSSNAHDSTDWSINPGQGSDFPSYRSSTQITYKGSEHHNNPDVRISTTPAAYPGQPRSSTDSTSTTQRGYVQQPGPFYANSIQQVHDQQQIYGRQANAIHNQPEMQDYLVPMENLQYNEPQQDHYLAPDQRNHAHSDLLTPLRREDYVDIVNPKPYQYPRETYPPIQQFRPDIQHTTGYVSDPRYGQQIPLQARNTLQPLNQPPIATQFQAKETWLRTSHQLPVETQLKARKTSQRSSHEPPAEEQFQAGDSWQSANRLPPANSVPLSHDARYSTDRNFDTELFSDLSTNDVEIDTRPSILHKTNVESSRKSKRSRSKKTAI</sequence>
<keyword evidence="2" id="KW-0732">Signal</keyword>
<feature type="region of interest" description="Disordered" evidence="1">
    <location>
        <begin position="721"/>
        <end position="758"/>
    </location>
</feature>
<evidence type="ECO:0000256" key="1">
    <source>
        <dbReference type="SAM" id="MobiDB-lite"/>
    </source>
</evidence>
<dbReference type="EMBL" id="CP111025">
    <property type="protein sequence ID" value="WAR25295.1"/>
    <property type="molecule type" value="Genomic_DNA"/>
</dbReference>
<accession>A0ABY7FSU8</accession>
<dbReference type="Proteomes" id="UP001164746">
    <property type="component" value="Chromosome 14"/>
</dbReference>
<feature type="signal peptide" evidence="2">
    <location>
        <begin position="1"/>
        <end position="24"/>
    </location>
</feature>
<reference evidence="3" key="1">
    <citation type="submission" date="2022-11" db="EMBL/GenBank/DDBJ databases">
        <title>Centuries of genome instability and evolution in soft-shell clam transmissible cancer (bioRxiv).</title>
        <authorList>
            <person name="Hart S.F.M."/>
            <person name="Yonemitsu M.A."/>
            <person name="Giersch R.M."/>
            <person name="Beal B.F."/>
            <person name="Arriagada G."/>
            <person name="Davis B.W."/>
            <person name="Ostrander E.A."/>
            <person name="Goff S.P."/>
            <person name="Metzger M.J."/>
        </authorList>
    </citation>
    <scope>NUCLEOTIDE SEQUENCE</scope>
    <source>
        <strain evidence="3">MELC-2E11</strain>
        <tissue evidence="3">Siphon/mantle</tissue>
    </source>
</reference>
<feature type="chain" id="PRO_5046683335" evidence="2">
    <location>
        <begin position="25"/>
        <end position="758"/>
    </location>
</feature>
<name>A0ABY7FSU8_MYAAR</name>
<evidence type="ECO:0000313" key="3">
    <source>
        <dbReference type="EMBL" id="WAR25295.1"/>
    </source>
</evidence>
<evidence type="ECO:0000313" key="4">
    <source>
        <dbReference type="Proteomes" id="UP001164746"/>
    </source>
</evidence>
<gene>
    <name evidence="3" type="ORF">MAR_010999</name>
</gene>
<keyword evidence="4" id="KW-1185">Reference proteome</keyword>
<protein>
    <submittedName>
        <fullName evidence="3">Uncharacterized protein</fullName>
    </submittedName>
</protein>
<organism evidence="3 4">
    <name type="scientific">Mya arenaria</name>
    <name type="common">Soft-shell clam</name>
    <dbReference type="NCBI Taxonomy" id="6604"/>
    <lineage>
        <taxon>Eukaryota</taxon>
        <taxon>Metazoa</taxon>
        <taxon>Spiralia</taxon>
        <taxon>Lophotrochozoa</taxon>
        <taxon>Mollusca</taxon>
        <taxon>Bivalvia</taxon>
        <taxon>Autobranchia</taxon>
        <taxon>Heteroconchia</taxon>
        <taxon>Euheterodonta</taxon>
        <taxon>Imparidentia</taxon>
        <taxon>Neoheterodontei</taxon>
        <taxon>Myida</taxon>
        <taxon>Myoidea</taxon>
        <taxon>Myidae</taxon>
        <taxon>Mya</taxon>
    </lineage>
</organism>
<evidence type="ECO:0000256" key="2">
    <source>
        <dbReference type="SAM" id="SignalP"/>
    </source>
</evidence>
<feature type="region of interest" description="Disordered" evidence="1">
    <location>
        <begin position="439"/>
        <end position="509"/>
    </location>
</feature>
<feature type="region of interest" description="Disordered" evidence="1">
    <location>
        <begin position="654"/>
        <end position="707"/>
    </location>
</feature>